<keyword evidence="2" id="KW-0812">Transmembrane</keyword>
<gene>
    <name evidence="5" type="ORF">EGR_08417</name>
</gene>
<dbReference type="Gene3D" id="2.60.40.10">
    <property type="entry name" value="Immunoglobulins"/>
    <property type="match status" value="1"/>
</dbReference>
<dbReference type="InterPro" id="IPR013783">
    <property type="entry name" value="Ig-like_fold"/>
</dbReference>
<dbReference type="KEGG" id="egl:EGR_08417"/>
<dbReference type="InterPro" id="IPR036179">
    <property type="entry name" value="Ig-like_dom_sf"/>
</dbReference>
<feature type="region of interest" description="Disordered" evidence="1">
    <location>
        <begin position="239"/>
        <end position="267"/>
    </location>
</feature>
<comment type="caution">
    <text evidence="5">The sequence shown here is derived from an EMBL/GenBank/DDBJ whole genome shotgun (WGS) entry which is preliminary data.</text>
</comment>
<dbReference type="InterPro" id="IPR007110">
    <property type="entry name" value="Ig-like_dom"/>
</dbReference>
<dbReference type="InterPro" id="IPR003599">
    <property type="entry name" value="Ig_sub"/>
</dbReference>
<dbReference type="OrthoDB" id="6036at2759"/>
<reference evidence="5 6" key="1">
    <citation type="journal article" date="2013" name="Nat. Genet.">
        <title>The genome of the hydatid tapeworm Echinococcus granulosus.</title>
        <authorList>
            <person name="Zheng H."/>
            <person name="Zhang W."/>
            <person name="Zhang L."/>
            <person name="Zhang Z."/>
            <person name="Li J."/>
            <person name="Lu G."/>
            <person name="Zhu Y."/>
            <person name="Wang Y."/>
            <person name="Huang Y."/>
            <person name="Liu J."/>
            <person name="Kang H."/>
            <person name="Chen J."/>
            <person name="Wang L."/>
            <person name="Chen A."/>
            <person name="Yu S."/>
            <person name="Gao Z."/>
            <person name="Jin L."/>
            <person name="Gu W."/>
            <person name="Wang Z."/>
            <person name="Zhao L."/>
            <person name="Shi B."/>
            <person name="Wen H."/>
            <person name="Lin R."/>
            <person name="Jones M.K."/>
            <person name="Brejova B."/>
            <person name="Vinar T."/>
            <person name="Zhao G."/>
            <person name="McManus D.P."/>
            <person name="Chen Z."/>
            <person name="Zhou Y."/>
            <person name="Wang S."/>
        </authorList>
    </citation>
    <scope>NUCLEOTIDE SEQUENCE [LARGE SCALE GENOMIC DNA]</scope>
</reference>
<dbReference type="STRING" id="6210.W6UTE8"/>
<organism evidence="5 6">
    <name type="scientific">Echinococcus granulosus</name>
    <name type="common">Hydatid tapeworm</name>
    <dbReference type="NCBI Taxonomy" id="6210"/>
    <lineage>
        <taxon>Eukaryota</taxon>
        <taxon>Metazoa</taxon>
        <taxon>Spiralia</taxon>
        <taxon>Lophotrochozoa</taxon>
        <taxon>Platyhelminthes</taxon>
        <taxon>Cestoda</taxon>
        <taxon>Eucestoda</taxon>
        <taxon>Cyclophyllidea</taxon>
        <taxon>Taeniidae</taxon>
        <taxon>Echinococcus</taxon>
        <taxon>Echinococcus granulosus group</taxon>
    </lineage>
</organism>
<dbReference type="CDD" id="cd00096">
    <property type="entry name" value="Ig"/>
    <property type="match status" value="1"/>
</dbReference>
<dbReference type="RefSeq" id="XP_024347885.1">
    <property type="nucleotide sequence ID" value="XM_024497666.1"/>
</dbReference>
<dbReference type="GeneID" id="36344132"/>
<protein>
    <recommendedName>
        <fullName evidence="4">Ig-like domain-containing protein</fullName>
    </recommendedName>
</protein>
<dbReference type="Proteomes" id="UP000019149">
    <property type="component" value="Unassembled WGS sequence"/>
</dbReference>
<evidence type="ECO:0000256" key="2">
    <source>
        <dbReference type="SAM" id="Phobius"/>
    </source>
</evidence>
<keyword evidence="2" id="KW-0472">Membrane</keyword>
<feature type="transmembrane region" description="Helical" evidence="2">
    <location>
        <begin position="118"/>
        <end position="138"/>
    </location>
</feature>
<dbReference type="PROSITE" id="PS50835">
    <property type="entry name" value="IG_LIKE"/>
    <property type="match status" value="1"/>
</dbReference>
<accession>W6UTE8</accession>
<proteinExistence type="predicted"/>
<keyword evidence="3" id="KW-0732">Signal</keyword>
<feature type="domain" description="Ig-like" evidence="4">
    <location>
        <begin position="7"/>
        <end position="104"/>
    </location>
</feature>
<keyword evidence="6" id="KW-1185">Reference proteome</keyword>
<evidence type="ECO:0000256" key="1">
    <source>
        <dbReference type="SAM" id="MobiDB-lite"/>
    </source>
</evidence>
<evidence type="ECO:0000313" key="5">
    <source>
        <dbReference type="EMBL" id="EUB56689.1"/>
    </source>
</evidence>
<dbReference type="AlphaFoldDB" id="W6UTE8"/>
<evidence type="ECO:0000256" key="3">
    <source>
        <dbReference type="SAM" id="SignalP"/>
    </source>
</evidence>
<feature type="compositionally biased region" description="Polar residues" evidence="1">
    <location>
        <begin position="243"/>
        <end position="267"/>
    </location>
</feature>
<keyword evidence="2" id="KW-1133">Transmembrane helix</keyword>
<name>W6UTE8_ECHGR</name>
<evidence type="ECO:0000313" key="6">
    <source>
        <dbReference type="Proteomes" id="UP000019149"/>
    </source>
</evidence>
<feature type="chain" id="PRO_5004885139" description="Ig-like domain-containing protein" evidence="3">
    <location>
        <begin position="22"/>
        <end position="456"/>
    </location>
</feature>
<evidence type="ECO:0000259" key="4">
    <source>
        <dbReference type="PROSITE" id="PS50835"/>
    </source>
</evidence>
<dbReference type="EMBL" id="APAU02000106">
    <property type="protein sequence ID" value="EUB56689.1"/>
    <property type="molecule type" value="Genomic_DNA"/>
</dbReference>
<sequence>MYFGLVPQFLPLLLCTSLVHCDLVIKPPLLIAEAYHDAFFLCQIDSNILSVIWTLPSSEVVLANKTSTDNRFRNSGGFLFISNVSFADSGDYECSIDENTSSVGVLEVFVMPSYTLDLSLVCGLNVILLILFIFFNVLSHIRYKTTGSQYFVFQLGTGSVSLIKKITVLPPLNNEGFMQPERLGYRTPDPAVEEEAFRENEEALSRASQNSTTRVNHISANAAAGLIILNNRSLPTSLCKPPNSAQASSEITSDKTGTSNPCPVSTPNISRQQSSLFSVRLQIVFVVNIDSSTTENDCVFLDPFAEFVAARPAIAASQTANQSSLSAQLAYNTSTTSPLQNIQSVQPSSSSPVYKLQTFPPPPSASTVFSASSPPVSSSLFSQRLSTNNPFAVMNESATVAMQSNTTLAPKAANIPTSLGQNSFNPFVDEQGQFAKVMFYLLAILQTEKEKIMNAP</sequence>
<dbReference type="SUPFAM" id="SSF48726">
    <property type="entry name" value="Immunoglobulin"/>
    <property type="match status" value="1"/>
</dbReference>
<dbReference type="SMART" id="SM00409">
    <property type="entry name" value="IG"/>
    <property type="match status" value="1"/>
</dbReference>
<feature type="signal peptide" evidence="3">
    <location>
        <begin position="1"/>
        <end position="21"/>
    </location>
</feature>
<dbReference type="CTD" id="36344132"/>